<evidence type="ECO:0000259" key="1">
    <source>
        <dbReference type="Pfam" id="PF22552"/>
    </source>
</evidence>
<gene>
    <name evidence="2" type="ORF">GCM10011611_12170</name>
</gene>
<dbReference type="RefSeq" id="WP_189043631.1">
    <property type="nucleotide sequence ID" value="NZ_BMJQ01000003.1"/>
</dbReference>
<reference evidence="2" key="2">
    <citation type="submission" date="2020-09" db="EMBL/GenBank/DDBJ databases">
        <authorList>
            <person name="Sun Q."/>
            <person name="Zhou Y."/>
        </authorList>
    </citation>
    <scope>NUCLEOTIDE SEQUENCE</scope>
    <source>
        <strain evidence="2">CGMCC 1.15725</strain>
    </source>
</reference>
<dbReference type="Pfam" id="PF22552">
    <property type="entry name" value="TY-Chap3"/>
    <property type="match status" value="1"/>
</dbReference>
<sequence length="173" mass="19367">MRKPASSDLFVRIGAGDAAAQDEVLAGLQLSYAGLIYAVLEAIRAHEMTEHNRFLILAIEDRPFYVQCMFYDEDQWLHCEAASGAYDNWSPTKELTAALASLGYDVTKPDENYSVERLIADEDSLMDIASLLVETLYRAYGLGLDMRLIYEAPFVPGRDLEALIHSVFAPLIR</sequence>
<dbReference type="Proteomes" id="UP000646365">
    <property type="component" value="Unassembled WGS sequence"/>
</dbReference>
<proteinExistence type="predicted"/>
<dbReference type="AlphaFoldDB" id="A0A8J3E265"/>
<protein>
    <recommendedName>
        <fullName evidence="1">TY-Chap N-terminal domain-containing protein</fullName>
    </recommendedName>
</protein>
<name>A0A8J3E265_9PROT</name>
<dbReference type="InterPro" id="IPR054344">
    <property type="entry name" value="TY-Chap_N"/>
</dbReference>
<feature type="domain" description="TY-Chap N-terminal" evidence="1">
    <location>
        <begin position="50"/>
        <end position="142"/>
    </location>
</feature>
<evidence type="ECO:0000313" key="3">
    <source>
        <dbReference type="Proteomes" id="UP000646365"/>
    </source>
</evidence>
<evidence type="ECO:0000313" key="2">
    <source>
        <dbReference type="EMBL" id="GGF08316.1"/>
    </source>
</evidence>
<organism evidence="2 3">
    <name type="scientific">Aliidongia dinghuensis</name>
    <dbReference type="NCBI Taxonomy" id="1867774"/>
    <lineage>
        <taxon>Bacteria</taxon>
        <taxon>Pseudomonadati</taxon>
        <taxon>Pseudomonadota</taxon>
        <taxon>Alphaproteobacteria</taxon>
        <taxon>Rhodospirillales</taxon>
        <taxon>Dongiaceae</taxon>
        <taxon>Aliidongia</taxon>
    </lineage>
</organism>
<comment type="caution">
    <text evidence="2">The sequence shown here is derived from an EMBL/GenBank/DDBJ whole genome shotgun (WGS) entry which is preliminary data.</text>
</comment>
<accession>A0A8J3E265</accession>
<keyword evidence="3" id="KW-1185">Reference proteome</keyword>
<dbReference type="EMBL" id="BMJQ01000003">
    <property type="protein sequence ID" value="GGF08316.1"/>
    <property type="molecule type" value="Genomic_DNA"/>
</dbReference>
<reference evidence="2" key="1">
    <citation type="journal article" date="2014" name="Int. J. Syst. Evol. Microbiol.">
        <title>Complete genome sequence of Corynebacterium casei LMG S-19264T (=DSM 44701T), isolated from a smear-ripened cheese.</title>
        <authorList>
            <consortium name="US DOE Joint Genome Institute (JGI-PGF)"/>
            <person name="Walter F."/>
            <person name="Albersmeier A."/>
            <person name="Kalinowski J."/>
            <person name="Ruckert C."/>
        </authorList>
    </citation>
    <scope>NUCLEOTIDE SEQUENCE</scope>
    <source>
        <strain evidence="2">CGMCC 1.15725</strain>
    </source>
</reference>